<sequence length="154" mass="18033">MKVATLCYIENDNKILLLHRVKKKHDVHEGKWIGVGGKVEQGETPEECVIREVKEETGLDIEKPKLRGILTFPNFDGVDDWYVFLFTVNKYNGRIIECNEGNLKWIEKSKVLDMPSWEGDKIFIDWILKNKPLFSAKFIYEDGKLIDYNVDFYS</sequence>
<dbReference type="PROSITE" id="PS51462">
    <property type="entry name" value="NUDIX"/>
    <property type="match status" value="1"/>
</dbReference>
<evidence type="ECO:0000256" key="4">
    <source>
        <dbReference type="ARBA" id="ARBA00022801"/>
    </source>
</evidence>
<evidence type="ECO:0000259" key="7">
    <source>
        <dbReference type="PROSITE" id="PS51462"/>
    </source>
</evidence>
<dbReference type="AlphaFoldDB" id="A0A9Q1UX87"/>
<dbReference type="OrthoDB" id="9804563at2"/>
<dbReference type="GO" id="GO:0046872">
    <property type="term" value="F:metal ion binding"/>
    <property type="evidence" value="ECO:0007669"/>
    <property type="project" value="UniProtKB-KW"/>
</dbReference>
<organism evidence="8 9">
    <name type="scientific">Clostridium botulinum</name>
    <dbReference type="NCBI Taxonomy" id="1491"/>
    <lineage>
        <taxon>Bacteria</taxon>
        <taxon>Bacillati</taxon>
        <taxon>Bacillota</taxon>
        <taxon>Clostridia</taxon>
        <taxon>Eubacteriales</taxon>
        <taxon>Clostridiaceae</taxon>
        <taxon>Clostridium</taxon>
    </lineage>
</organism>
<dbReference type="InterPro" id="IPR003562">
    <property type="entry name" value="Mutator_MutX_prot"/>
</dbReference>
<protein>
    <submittedName>
        <fullName evidence="8">DNA mismatch repair protein MutT</fullName>
    </submittedName>
</protein>
<dbReference type="GO" id="GO:0006281">
    <property type="term" value="P:DNA repair"/>
    <property type="evidence" value="ECO:0007669"/>
    <property type="project" value="InterPro"/>
</dbReference>
<comment type="caution">
    <text evidence="8">The sequence shown here is derived from an EMBL/GenBank/DDBJ whole genome shotgun (WGS) entry which is preliminary data.</text>
</comment>
<dbReference type="InterPro" id="IPR000086">
    <property type="entry name" value="NUDIX_hydrolase_dom"/>
</dbReference>
<dbReference type="InterPro" id="IPR020476">
    <property type="entry name" value="Nudix_hydrolase"/>
</dbReference>
<dbReference type="GO" id="GO:0005737">
    <property type="term" value="C:cytoplasm"/>
    <property type="evidence" value="ECO:0007669"/>
    <property type="project" value="TreeGrafter"/>
</dbReference>
<dbReference type="GO" id="GO:0008413">
    <property type="term" value="F:8-oxo-7,8-dihydroguanosine triphosphate pyrophosphatase activity"/>
    <property type="evidence" value="ECO:0007669"/>
    <property type="project" value="InterPro"/>
</dbReference>
<dbReference type="PROSITE" id="PS00893">
    <property type="entry name" value="NUDIX_BOX"/>
    <property type="match status" value="1"/>
</dbReference>
<evidence type="ECO:0000256" key="2">
    <source>
        <dbReference type="ARBA" id="ARBA00005582"/>
    </source>
</evidence>
<evidence type="ECO:0000256" key="6">
    <source>
        <dbReference type="RuleBase" id="RU003476"/>
    </source>
</evidence>
<dbReference type="InterPro" id="IPR015797">
    <property type="entry name" value="NUDIX_hydrolase-like_dom_sf"/>
</dbReference>
<evidence type="ECO:0000256" key="3">
    <source>
        <dbReference type="ARBA" id="ARBA00022723"/>
    </source>
</evidence>
<accession>A0A9Q1UX87</accession>
<proteinExistence type="inferred from homology"/>
<dbReference type="CDD" id="cd18886">
    <property type="entry name" value="NUDIX_MutT_Nudt1"/>
    <property type="match status" value="1"/>
</dbReference>
<comment type="cofactor">
    <cofactor evidence="1">
        <name>Mg(2+)</name>
        <dbReference type="ChEBI" id="CHEBI:18420"/>
    </cofactor>
</comment>
<keyword evidence="4 6" id="KW-0378">Hydrolase</keyword>
<feature type="domain" description="Nudix hydrolase" evidence="7">
    <location>
        <begin position="1"/>
        <end position="129"/>
    </location>
</feature>
<dbReference type="Gene3D" id="3.90.79.10">
    <property type="entry name" value="Nucleoside Triphosphate Pyrophosphohydrolase"/>
    <property type="match status" value="1"/>
</dbReference>
<dbReference type="PANTHER" id="PTHR43758:SF2">
    <property type="entry name" value="OXIDIZED PURINE NUCLEOSIDE TRIPHOSPHATE HYDROLASE"/>
    <property type="match status" value="1"/>
</dbReference>
<dbReference type="PRINTS" id="PR01402">
    <property type="entry name" value="MUTATORMUTX"/>
</dbReference>
<dbReference type="PRINTS" id="PR00502">
    <property type="entry name" value="NUDIXFAMILY"/>
</dbReference>
<evidence type="ECO:0000256" key="1">
    <source>
        <dbReference type="ARBA" id="ARBA00001946"/>
    </source>
</evidence>
<evidence type="ECO:0000313" key="9">
    <source>
        <dbReference type="Proteomes" id="UP000037540"/>
    </source>
</evidence>
<name>A0A9Q1UX87_CLOBO</name>
<comment type="similarity">
    <text evidence="2 6">Belongs to the Nudix hydrolase family.</text>
</comment>
<reference evidence="8 9" key="1">
    <citation type="submission" date="2015-07" db="EMBL/GenBank/DDBJ databases">
        <title>Draft genome sequences of 17 French Clostridium botulinum group III.</title>
        <authorList>
            <person name="Woudstra C."/>
            <person name="Le Marechal C."/>
            <person name="Souillard R."/>
            <person name="Bayon-Auboyer M.-H."/>
            <person name="Dessouter D."/>
            <person name="Fach P."/>
        </authorList>
    </citation>
    <scope>NUCLEOTIDE SEQUENCE [LARGE SCALE GENOMIC DNA]</scope>
    <source>
        <strain evidence="8 9">12LNRI-CD</strain>
    </source>
</reference>
<keyword evidence="3" id="KW-0479">Metal-binding</keyword>
<dbReference type="EMBL" id="LGVR01000062">
    <property type="protein sequence ID" value="KOA84852.1"/>
    <property type="molecule type" value="Genomic_DNA"/>
</dbReference>
<dbReference type="PANTHER" id="PTHR43758">
    <property type="entry name" value="7,8-DIHYDRO-8-OXOGUANINE TRIPHOSPHATASE"/>
    <property type="match status" value="1"/>
</dbReference>
<dbReference type="SUPFAM" id="SSF55811">
    <property type="entry name" value="Nudix"/>
    <property type="match status" value="1"/>
</dbReference>
<evidence type="ECO:0000313" key="8">
    <source>
        <dbReference type="EMBL" id="KOA84852.1"/>
    </source>
</evidence>
<gene>
    <name evidence="8" type="ORF">ADU74_10695</name>
</gene>
<dbReference type="Pfam" id="PF00293">
    <property type="entry name" value="NUDIX"/>
    <property type="match status" value="1"/>
</dbReference>
<keyword evidence="5" id="KW-0460">Magnesium</keyword>
<dbReference type="RefSeq" id="WP_013725830.1">
    <property type="nucleotide sequence ID" value="NZ_LGVO01000073.1"/>
</dbReference>
<dbReference type="Proteomes" id="UP000037540">
    <property type="component" value="Unassembled WGS sequence"/>
</dbReference>
<dbReference type="InterPro" id="IPR020084">
    <property type="entry name" value="NUDIX_hydrolase_CS"/>
</dbReference>
<evidence type="ECO:0000256" key="5">
    <source>
        <dbReference type="ARBA" id="ARBA00022842"/>
    </source>
</evidence>